<evidence type="ECO:0000256" key="2">
    <source>
        <dbReference type="ARBA" id="ARBA00022692"/>
    </source>
</evidence>
<evidence type="ECO:0000256" key="1">
    <source>
        <dbReference type="ARBA" id="ARBA00004273"/>
    </source>
</evidence>
<keyword evidence="7" id="KW-0175">Coiled coil</keyword>
<dbReference type="InterPro" id="IPR019133">
    <property type="entry name" value="MIC60"/>
</dbReference>
<dbReference type="EMBL" id="LAZR01000045">
    <property type="protein sequence ID" value="KKN99624.1"/>
    <property type="molecule type" value="Genomic_DNA"/>
</dbReference>
<dbReference type="GO" id="GO:0005743">
    <property type="term" value="C:mitochondrial inner membrane"/>
    <property type="evidence" value="ECO:0007669"/>
    <property type="project" value="UniProtKB-SubCell"/>
</dbReference>
<reference evidence="8" key="1">
    <citation type="journal article" date="2015" name="Nature">
        <title>Complex archaea that bridge the gap between prokaryotes and eukaryotes.</title>
        <authorList>
            <person name="Spang A."/>
            <person name="Saw J.H."/>
            <person name="Jorgensen S.L."/>
            <person name="Zaremba-Niedzwiedzka K."/>
            <person name="Martijn J."/>
            <person name="Lind A.E."/>
            <person name="van Eijk R."/>
            <person name="Schleper C."/>
            <person name="Guy L."/>
            <person name="Ettema T.J."/>
        </authorList>
    </citation>
    <scope>NUCLEOTIDE SEQUENCE</scope>
</reference>
<sequence>MLFGGIIAGGIGFAVAEYDVLEQAGLRPADTTQSTLTETLATQEARIKALEESGPAPAPADDAALQEVQAQVAELATRVEALGNRPAAEAPAPVDTSGFEQELAALKSSVETQRDEIERLLDNALSVEEATAQAAQAATLQSALGRIVSAVTTGQPFEAEIAALQENGIQDIPAALADNAATGVVTGANLQDRFPDVARATLAAARAATPEADGGGIGGFFKQQLGARSVAPRDGDDADAILSRAEAAIRDGRLDEALAEVKALPPEAQDPMSDWLADAQARHDAQDAVQTLTQRLTAN</sequence>
<evidence type="ECO:0000256" key="6">
    <source>
        <dbReference type="ARBA" id="ARBA00023136"/>
    </source>
</evidence>
<keyword evidence="6" id="KW-0472">Membrane</keyword>
<proteinExistence type="predicted"/>
<keyword evidence="4" id="KW-1133">Transmembrane helix</keyword>
<comment type="subcellular location">
    <subcellularLocation>
        <location evidence="1">Mitochondrion inner membrane</location>
    </subcellularLocation>
</comment>
<feature type="coiled-coil region" evidence="7">
    <location>
        <begin position="33"/>
        <end position="130"/>
    </location>
</feature>
<evidence type="ECO:0000313" key="8">
    <source>
        <dbReference type="EMBL" id="KKN99624.1"/>
    </source>
</evidence>
<protein>
    <recommendedName>
        <fullName evidence="9">Mitochondrial inner membrane protein</fullName>
    </recommendedName>
</protein>
<gene>
    <name evidence="8" type="ORF">LCGC14_0133700</name>
</gene>
<keyword evidence="3" id="KW-0999">Mitochondrion inner membrane</keyword>
<keyword evidence="2" id="KW-0812">Transmembrane</keyword>
<accession>A0A0F9V6K1</accession>
<organism evidence="8">
    <name type="scientific">marine sediment metagenome</name>
    <dbReference type="NCBI Taxonomy" id="412755"/>
    <lineage>
        <taxon>unclassified sequences</taxon>
        <taxon>metagenomes</taxon>
        <taxon>ecological metagenomes</taxon>
    </lineage>
</organism>
<name>A0A0F9V6K1_9ZZZZ</name>
<dbReference type="AlphaFoldDB" id="A0A0F9V6K1"/>
<evidence type="ECO:0000256" key="3">
    <source>
        <dbReference type="ARBA" id="ARBA00022792"/>
    </source>
</evidence>
<evidence type="ECO:0000256" key="5">
    <source>
        <dbReference type="ARBA" id="ARBA00023128"/>
    </source>
</evidence>
<comment type="caution">
    <text evidence="8">The sequence shown here is derived from an EMBL/GenBank/DDBJ whole genome shotgun (WGS) entry which is preliminary data.</text>
</comment>
<dbReference type="Pfam" id="PF09731">
    <property type="entry name" value="Mitofilin"/>
    <property type="match status" value="1"/>
</dbReference>
<evidence type="ECO:0008006" key="9">
    <source>
        <dbReference type="Google" id="ProtNLM"/>
    </source>
</evidence>
<keyword evidence="5" id="KW-0496">Mitochondrion</keyword>
<evidence type="ECO:0000256" key="7">
    <source>
        <dbReference type="SAM" id="Coils"/>
    </source>
</evidence>
<evidence type="ECO:0000256" key="4">
    <source>
        <dbReference type="ARBA" id="ARBA00022989"/>
    </source>
</evidence>